<dbReference type="InterPro" id="IPR051599">
    <property type="entry name" value="Cell_Envelope_Assoc"/>
</dbReference>
<dbReference type="CDD" id="cd06259">
    <property type="entry name" value="YdcF-like"/>
    <property type="match status" value="1"/>
</dbReference>
<dbReference type="GO" id="GO:0043164">
    <property type="term" value="P:Gram-negative-bacterium-type cell wall biogenesis"/>
    <property type="evidence" value="ECO:0007669"/>
    <property type="project" value="TreeGrafter"/>
</dbReference>
<reference evidence="2 3" key="1">
    <citation type="submission" date="2018-03" db="EMBL/GenBank/DDBJ databases">
        <title>Genomic Encyclopedia of Type Strains, Phase III (KMG-III): the genomes of soil and plant-associated and newly described type strains.</title>
        <authorList>
            <person name="Whitman W."/>
        </authorList>
    </citation>
    <scope>NUCLEOTIDE SEQUENCE [LARGE SCALE GENOMIC DNA]</scope>
    <source>
        <strain evidence="2 3">MWH-P2sevCIIIb</strain>
    </source>
</reference>
<protein>
    <submittedName>
        <fullName evidence="2">Uncharacterized SAM-binding protein YcdF (DUF218 family)</fullName>
    </submittedName>
</protein>
<dbReference type="GO" id="GO:0005886">
    <property type="term" value="C:plasma membrane"/>
    <property type="evidence" value="ECO:0007669"/>
    <property type="project" value="TreeGrafter"/>
</dbReference>
<proteinExistence type="predicted"/>
<dbReference type="Gene3D" id="3.40.50.620">
    <property type="entry name" value="HUPs"/>
    <property type="match status" value="1"/>
</dbReference>
<dbReference type="InterPro" id="IPR003848">
    <property type="entry name" value="DUF218"/>
</dbReference>
<feature type="domain" description="DUF218" evidence="1">
    <location>
        <begin position="54"/>
        <end position="219"/>
    </location>
</feature>
<dbReference type="PANTHER" id="PTHR30336">
    <property type="entry name" value="INNER MEMBRANE PROTEIN, PROBABLE PERMEASE"/>
    <property type="match status" value="1"/>
</dbReference>
<comment type="caution">
    <text evidence="2">The sequence shown here is derived from an EMBL/GenBank/DDBJ whole genome shotgun (WGS) entry which is preliminary data.</text>
</comment>
<dbReference type="Proteomes" id="UP000238308">
    <property type="component" value="Unassembled WGS sequence"/>
</dbReference>
<dbReference type="EMBL" id="PVTV01000012">
    <property type="protein sequence ID" value="PRY98615.1"/>
    <property type="molecule type" value="Genomic_DNA"/>
</dbReference>
<organism evidence="2 3">
    <name type="scientific">Jezberella montanilacus</name>
    <dbReference type="NCBI Taxonomy" id="323426"/>
    <lineage>
        <taxon>Bacteria</taxon>
        <taxon>Pseudomonadati</taxon>
        <taxon>Pseudomonadota</taxon>
        <taxon>Betaproteobacteria</taxon>
        <taxon>Burkholderiales</taxon>
        <taxon>Alcaligenaceae</taxon>
        <taxon>Jezberella</taxon>
    </lineage>
</organism>
<evidence type="ECO:0000313" key="3">
    <source>
        <dbReference type="Proteomes" id="UP000238308"/>
    </source>
</evidence>
<dbReference type="AlphaFoldDB" id="A0A2T0XI67"/>
<dbReference type="PANTHER" id="PTHR30336:SF4">
    <property type="entry name" value="ENVELOPE BIOGENESIS FACTOR ELYC"/>
    <property type="match status" value="1"/>
</dbReference>
<evidence type="ECO:0000259" key="1">
    <source>
        <dbReference type="Pfam" id="PF02698"/>
    </source>
</evidence>
<name>A0A2T0XI67_9BURK</name>
<gene>
    <name evidence="2" type="ORF">BCM14_1448</name>
</gene>
<dbReference type="InterPro" id="IPR014729">
    <property type="entry name" value="Rossmann-like_a/b/a_fold"/>
</dbReference>
<evidence type="ECO:0000313" key="2">
    <source>
        <dbReference type="EMBL" id="PRY98615.1"/>
    </source>
</evidence>
<accession>A0A2T0XI67</accession>
<dbReference type="GO" id="GO:0000270">
    <property type="term" value="P:peptidoglycan metabolic process"/>
    <property type="evidence" value="ECO:0007669"/>
    <property type="project" value="TreeGrafter"/>
</dbReference>
<dbReference type="Pfam" id="PF02698">
    <property type="entry name" value="DUF218"/>
    <property type="match status" value="1"/>
</dbReference>
<keyword evidence="3" id="KW-1185">Reference proteome</keyword>
<sequence length="230" mass="25709">MLLALSIWLKRRVLVAIASLTLYLTSIPITAFTLINSIEQYQLKLTVDDSPQADAIVVLGGMIDWVKTTHGVAPEWGDPDRFWDGIALIKAGRAPMLIFTGGKLPWQLGDETEGQVLKRYAIQAQVPEEKILVSDPVETTHDEAKAIAKMLDPIKSRIILVTSAFHMPRAKALFDDLGFDVFAYPVDFRASGRLDLYTAFLPNPSALATTDFCIRELLGRMYYRVNTILR</sequence>